<dbReference type="PANTHER" id="PTHR43292:SF3">
    <property type="entry name" value="ACYL-COA DEHYDROGENASE FADE29"/>
    <property type="match status" value="1"/>
</dbReference>
<dbReference type="Gene3D" id="2.40.110.10">
    <property type="entry name" value="Butyryl-CoA Dehydrogenase, subunit A, domain 2"/>
    <property type="match status" value="1"/>
</dbReference>
<keyword evidence="3" id="KW-0285">Flavoprotein</keyword>
<evidence type="ECO:0000256" key="5">
    <source>
        <dbReference type="ARBA" id="ARBA00023002"/>
    </source>
</evidence>
<keyword evidence="4" id="KW-0274">FAD</keyword>
<dbReference type="Proteomes" id="UP001385892">
    <property type="component" value="Unassembled WGS sequence"/>
</dbReference>
<reference evidence="9 10" key="1">
    <citation type="submission" date="2024-03" db="EMBL/GenBank/DDBJ databases">
        <title>Novel species of the genus Variovorax.</title>
        <authorList>
            <person name="Liu Q."/>
            <person name="Xin Y.-H."/>
        </authorList>
    </citation>
    <scope>NUCLEOTIDE SEQUENCE [LARGE SCALE GENOMIC DNA]</scope>
    <source>
        <strain evidence="9 10">KACC 18900</strain>
    </source>
</reference>
<dbReference type="Pfam" id="PF02770">
    <property type="entry name" value="Acyl-CoA_dh_M"/>
    <property type="match status" value="1"/>
</dbReference>
<dbReference type="InterPro" id="IPR037069">
    <property type="entry name" value="AcylCoA_DH/ox_N_sf"/>
</dbReference>
<dbReference type="InterPro" id="IPR009100">
    <property type="entry name" value="AcylCoA_DH/oxidase_NM_dom_sf"/>
</dbReference>
<evidence type="ECO:0000259" key="6">
    <source>
        <dbReference type="Pfam" id="PF00441"/>
    </source>
</evidence>
<feature type="domain" description="Acyl-CoA dehydrogenase/oxidase N-terminal" evidence="8">
    <location>
        <begin position="7"/>
        <end position="116"/>
    </location>
</feature>
<proteinExistence type="inferred from homology"/>
<dbReference type="Gene3D" id="1.20.140.10">
    <property type="entry name" value="Butyryl-CoA Dehydrogenase, subunit A, domain 3"/>
    <property type="match status" value="1"/>
</dbReference>
<name>A0ABU8WTK0_9BURK</name>
<dbReference type="Pfam" id="PF02771">
    <property type="entry name" value="Acyl-CoA_dh_N"/>
    <property type="match status" value="1"/>
</dbReference>
<dbReference type="Gene3D" id="1.10.540.10">
    <property type="entry name" value="Acyl-CoA dehydrogenase/oxidase, N-terminal domain"/>
    <property type="match status" value="1"/>
</dbReference>
<comment type="similarity">
    <text evidence="2">Belongs to the acyl-CoA dehydrogenase family.</text>
</comment>
<comment type="caution">
    <text evidence="9">The sequence shown here is derived from an EMBL/GenBank/DDBJ whole genome shotgun (WGS) entry which is preliminary data.</text>
</comment>
<dbReference type="SUPFAM" id="SSF56645">
    <property type="entry name" value="Acyl-CoA dehydrogenase NM domain-like"/>
    <property type="match status" value="1"/>
</dbReference>
<feature type="domain" description="Acyl-CoA dehydrogenase/oxidase C-terminal" evidence="6">
    <location>
        <begin position="227"/>
        <end position="386"/>
    </location>
</feature>
<evidence type="ECO:0000313" key="9">
    <source>
        <dbReference type="EMBL" id="MEJ8850831.1"/>
    </source>
</evidence>
<accession>A0ABU8WTK0</accession>
<comment type="cofactor">
    <cofactor evidence="1">
        <name>FAD</name>
        <dbReference type="ChEBI" id="CHEBI:57692"/>
    </cofactor>
</comment>
<evidence type="ECO:0000256" key="3">
    <source>
        <dbReference type="ARBA" id="ARBA00022630"/>
    </source>
</evidence>
<feature type="domain" description="Acyl-CoA oxidase/dehydrogenase middle" evidence="7">
    <location>
        <begin position="121"/>
        <end position="215"/>
    </location>
</feature>
<keyword evidence="5" id="KW-0560">Oxidoreductase</keyword>
<dbReference type="InterPro" id="IPR006091">
    <property type="entry name" value="Acyl-CoA_Oxase/DH_mid-dom"/>
</dbReference>
<evidence type="ECO:0000259" key="8">
    <source>
        <dbReference type="Pfam" id="PF02771"/>
    </source>
</evidence>
<dbReference type="SUPFAM" id="SSF47203">
    <property type="entry name" value="Acyl-CoA dehydrogenase C-terminal domain-like"/>
    <property type="match status" value="1"/>
</dbReference>
<sequence length="389" mass="43036">MSIDYVAFRRDLEEFARKSCPAEIRAVVAAGQKITKREYKAWQMILAAKGWGAPSWPREAGGTGWDIKQRLIFEEVMAENDCPPLYHHGLGHIGPVIIRFGTPEQKARFLPRILDGSDWWCQGYSEPGSGSDLASLSTSARLDGDEWVINGQKTWTSHAHEASMIYMLVRTSKEARKQDGISLVLVPMDTPGITVRPIRTIDGWHHLNEVFFDEVRVRADNLIGEVGKGWTCAKFLLERERLPPANVARLELVRRQVARLVEDAGKAAAGRRDFSGLHHKLLMCEADVKGARVMMAQATDDLIHQRPLGVQPSAIKMTCADVAQRLTSIALDAVGPEAANRFLAEADDGSADVPAATWIQNYMFTRSRTIAGGTSEVQRNVVANELLGA</sequence>
<dbReference type="InterPro" id="IPR009075">
    <property type="entry name" value="AcylCo_DH/oxidase_C"/>
</dbReference>
<keyword evidence="10" id="KW-1185">Reference proteome</keyword>
<evidence type="ECO:0000256" key="2">
    <source>
        <dbReference type="ARBA" id="ARBA00009347"/>
    </source>
</evidence>
<dbReference type="InterPro" id="IPR013786">
    <property type="entry name" value="AcylCoA_DH/ox_N"/>
</dbReference>
<protein>
    <submittedName>
        <fullName evidence="9">Acyl-CoA dehydrogenase family protein</fullName>
    </submittedName>
</protein>
<evidence type="ECO:0000256" key="1">
    <source>
        <dbReference type="ARBA" id="ARBA00001974"/>
    </source>
</evidence>
<dbReference type="Pfam" id="PF00441">
    <property type="entry name" value="Acyl-CoA_dh_1"/>
    <property type="match status" value="1"/>
</dbReference>
<organism evidence="9 10">
    <name type="scientific">Variovorax rhizosphaerae</name>
    <dbReference type="NCBI Taxonomy" id="1836200"/>
    <lineage>
        <taxon>Bacteria</taxon>
        <taxon>Pseudomonadati</taxon>
        <taxon>Pseudomonadota</taxon>
        <taxon>Betaproteobacteria</taxon>
        <taxon>Burkholderiales</taxon>
        <taxon>Comamonadaceae</taxon>
        <taxon>Variovorax</taxon>
    </lineage>
</organism>
<dbReference type="InterPro" id="IPR052161">
    <property type="entry name" value="Mycobact_Acyl-CoA_DH"/>
</dbReference>
<dbReference type="InterPro" id="IPR046373">
    <property type="entry name" value="Acyl-CoA_Oxase/DH_mid-dom_sf"/>
</dbReference>
<gene>
    <name evidence="9" type="ORF">WKW82_29620</name>
</gene>
<dbReference type="RefSeq" id="WP_340346289.1">
    <property type="nucleotide sequence ID" value="NZ_JBBKZT010000017.1"/>
</dbReference>
<evidence type="ECO:0000256" key="4">
    <source>
        <dbReference type="ARBA" id="ARBA00022827"/>
    </source>
</evidence>
<evidence type="ECO:0000313" key="10">
    <source>
        <dbReference type="Proteomes" id="UP001385892"/>
    </source>
</evidence>
<dbReference type="EMBL" id="JBBKZT010000017">
    <property type="protein sequence ID" value="MEJ8850831.1"/>
    <property type="molecule type" value="Genomic_DNA"/>
</dbReference>
<dbReference type="PANTHER" id="PTHR43292">
    <property type="entry name" value="ACYL-COA DEHYDROGENASE"/>
    <property type="match status" value="1"/>
</dbReference>
<evidence type="ECO:0000259" key="7">
    <source>
        <dbReference type="Pfam" id="PF02770"/>
    </source>
</evidence>
<dbReference type="InterPro" id="IPR036250">
    <property type="entry name" value="AcylCo_DH-like_C"/>
</dbReference>